<comment type="similarity">
    <text evidence="6">Belongs to the PINc/VapC protein family.</text>
</comment>
<dbReference type="HAMAP" id="MF_00265">
    <property type="entry name" value="VapC_Nob1"/>
    <property type="match status" value="1"/>
</dbReference>
<feature type="domain" description="PIN" evidence="7">
    <location>
        <begin position="8"/>
        <end position="134"/>
    </location>
</feature>
<keyword evidence="1 6" id="KW-1277">Toxin-antitoxin system</keyword>
<dbReference type="GO" id="GO:0004540">
    <property type="term" value="F:RNA nuclease activity"/>
    <property type="evidence" value="ECO:0007669"/>
    <property type="project" value="InterPro"/>
</dbReference>
<dbReference type="NCBIfam" id="TIGR00028">
    <property type="entry name" value="Mtu_PIN_fam"/>
    <property type="match status" value="1"/>
</dbReference>
<dbReference type="STRING" id="1844.UG56_004840"/>
<keyword evidence="3 6" id="KW-0479">Metal-binding</keyword>
<dbReference type="GO" id="GO:0000287">
    <property type="term" value="F:magnesium ion binding"/>
    <property type="evidence" value="ECO:0007669"/>
    <property type="project" value="UniProtKB-UniRule"/>
</dbReference>
<keyword evidence="6" id="KW-0800">Toxin</keyword>
<organism evidence="8 9">
    <name type="scientific">Nocardioides luteus</name>
    <dbReference type="NCBI Taxonomy" id="1844"/>
    <lineage>
        <taxon>Bacteria</taxon>
        <taxon>Bacillati</taxon>
        <taxon>Actinomycetota</taxon>
        <taxon>Actinomycetes</taxon>
        <taxon>Propionibacteriales</taxon>
        <taxon>Nocardioidaceae</taxon>
        <taxon>Nocardioides</taxon>
    </lineage>
</organism>
<evidence type="ECO:0000256" key="3">
    <source>
        <dbReference type="ARBA" id="ARBA00022723"/>
    </source>
</evidence>
<gene>
    <name evidence="6" type="primary">vapC</name>
    <name evidence="8" type="ORF">UG56_004840</name>
</gene>
<evidence type="ECO:0000256" key="6">
    <source>
        <dbReference type="HAMAP-Rule" id="MF_00265"/>
    </source>
</evidence>
<evidence type="ECO:0000313" key="8">
    <source>
        <dbReference type="EMBL" id="OIJ28029.1"/>
    </source>
</evidence>
<sequence length="146" mass="15435">MTSEGGALLDVNALVALAWPNHVGYEAARKWFMSAAADGWATTPVTESGFVRISSNRKAMPLATTPEIAGSMLEQLTQHGAHDFWPDAVRVVTGDAFGLATLRGHRQVTDAHLLAVAAQNSGRLVTFDTGLKSLGDHVGVDVELLG</sequence>
<dbReference type="Gene3D" id="3.40.50.1010">
    <property type="entry name" value="5'-nuclease"/>
    <property type="match status" value="1"/>
</dbReference>
<keyword evidence="9" id="KW-1185">Reference proteome</keyword>
<dbReference type="EMBL" id="JZDQ02000005">
    <property type="protein sequence ID" value="OIJ28029.1"/>
    <property type="molecule type" value="Genomic_DNA"/>
</dbReference>
<evidence type="ECO:0000313" key="9">
    <source>
        <dbReference type="Proteomes" id="UP000033772"/>
    </source>
</evidence>
<feature type="binding site" evidence="6">
    <location>
        <position position="110"/>
    </location>
    <ligand>
        <name>Mg(2+)</name>
        <dbReference type="ChEBI" id="CHEBI:18420"/>
    </ligand>
</feature>
<keyword evidence="5 6" id="KW-0460">Magnesium</keyword>
<comment type="caution">
    <text evidence="8">The sequence shown here is derived from an EMBL/GenBank/DDBJ whole genome shotgun (WGS) entry which is preliminary data.</text>
</comment>
<keyword evidence="4 6" id="KW-0378">Hydrolase</keyword>
<dbReference type="InterPro" id="IPR029060">
    <property type="entry name" value="PIN-like_dom_sf"/>
</dbReference>
<evidence type="ECO:0000256" key="1">
    <source>
        <dbReference type="ARBA" id="ARBA00022649"/>
    </source>
</evidence>
<accession>A0A1J4N979</accession>
<evidence type="ECO:0000259" key="7">
    <source>
        <dbReference type="Pfam" id="PF01850"/>
    </source>
</evidence>
<evidence type="ECO:0000256" key="4">
    <source>
        <dbReference type="ARBA" id="ARBA00022801"/>
    </source>
</evidence>
<comment type="cofactor">
    <cofactor evidence="6">
        <name>Mg(2+)</name>
        <dbReference type="ChEBI" id="CHEBI:18420"/>
    </cofactor>
</comment>
<dbReference type="InterPro" id="IPR006226">
    <property type="entry name" value="Mtu_PIN"/>
</dbReference>
<dbReference type="GO" id="GO:0090729">
    <property type="term" value="F:toxin activity"/>
    <property type="evidence" value="ECO:0007669"/>
    <property type="project" value="UniProtKB-KW"/>
</dbReference>
<evidence type="ECO:0000256" key="5">
    <source>
        <dbReference type="ARBA" id="ARBA00022842"/>
    </source>
</evidence>
<comment type="function">
    <text evidence="6">Toxic component of a toxin-antitoxin (TA) system. An RNase.</text>
</comment>
<dbReference type="EC" id="3.1.-.-" evidence="6"/>
<dbReference type="InterPro" id="IPR002716">
    <property type="entry name" value="PIN_dom"/>
</dbReference>
<dbReference type="Pfam" id="PF01850">
    <property type="entry name" value="PIN"/>
    <property type="match status" value="1"/>
</dbReference>
<dbReference type="RefSeq" id="WP_045546858.1">
    <property type="nucleotide sequence ID" value="NZ_JZDQ02000005.1"/>
</dbReference>
<dbReference type="Proteomes" id="UP000033772">
    <property type="component" value="Unassembled WGS sequence"/>
</dbReference>
<evidence type="ECO:0000256" key="2">
    <source>
        <dbReference type="ARBA" id="ARBA00022722"/>
    </source>
</evidence>
<protein>
    <recommendedName>
        <fullName evidence="6">Ribonuclease VapC</fullName>
        <shortName evidence="6">RNase VapC</shortName>
        <ecNumber evidence="6">3.1.-.-</ecNumber>
    </recommendedName>
    <alternativeName>
        <fullName evidence="6">Toxin VapC</fullName>
    </alternativeName>
</protein>
<proteinExistence type="inferred from homology"/>
<dbReference type="GO" id="GO:0045926">
    <property type="term" value="P:negative regulation of growth"/>
    <property type="evidence" value="ECO:0007669"/>
    <property type="project" value="UniProtKB-ARBA"/>
</dbReference>
<keyword evidence="2 6" id="KW-0540">Nuclease</keyword>
<name>A0A1J4N979_9ACTN</name>
<dbReference type="InterPro" id="IPR022907">
    <property type="entry name" value="VapC_family"/>
</dbReference>
<dbReference type="AlphaFoldDB" id="A0A1J4N979"/>
<feature type="binding site" evidence="6">
    <location>
        <position position="10"/>
    </location>
    <ligand>
        <name>Mg(2+)</name>
        <dbReference type="ChEBI" id="CHEBI:18420"/>
    </ligand>
</feature>
<dbReference type="OrthoDB" id="196567at2"/>
<reference evidence="8" key="1">
    <citation type="submission" date="2016-10" db="EMBL/GenBank/DDBJ databases">
        <title>Draft Genome Sequence of Nocardioides luteus Strain BAFB, an Alkane-Degrading Bacterium Isolated from JP-7 Polluted Soil.</title>
        <authorList>
            <person name="Brown L."/>
            <person name="Ruiz O.N."/>
            <person name="Gunasekera T."/>
        </authorList>
    </citation>
    <scope>NUCLEOTIDE SEQUENCE [LARGE SCALE GENOMIC DNA]</scope>
    <source>
        <strain evidence="8">BAFB</strain>
    </source>
</reference>
<dbReference type="GO" id="GO:0016788">
    <property type="term" value="F:hydrolase activity, acting on ester bonds"/>
    <property type="evidence" value="ECO:0007669"/>
    <property type="project" value="InterPro"/>
</dbReference>
<dbReference type="SUPFAM" id="SSF88723">
    <property type="entry name" value="PIN domain-like"/>
    <property type="match status" value="1"/>
</dbReference>